<proteinExistence type="predicted"/>
<dbReference type="RefSeq" id="XP_002683145.1">
    <property type="nucleotide sequence ID" value="XM_002683099.1"/>
</dbReference>
<keyword evidence="3" id="KW-1185">Reference proteome</keyword>
<dbReference type="KEGG" id="ngr:NAEGRDRAFT_56484"/>
<feature type="region of interest" description="Disordered" evidence="1">
    <location>
        <begin position="1"/>
        <end position="93"/>
    </location>
</feature>
<feature type="compositionally biased region" description="Basic and acidic residues" evidence="1">
    <location>
        <begin position="55"/>
        <end position="74"/>
    </location>
</feature>
<evidence type="ECO:0000313" key="3">
    <source>
        <dbReference type="Proteomes" id="UP000006671"/>
    </source>
</evidence>
<dbReference type="EMBL" id="GG738845">
    <property type="protein sequence ID" value="EFC50401.1"/>
    <property type="molecule type" value="Genomic_DNA"/>
</dbReference>
<name>D2UY31_NAEGR</name>
<dbReference type="GeneID" id="8859048"/>
<gene>
    <name evidence="2" type="ORF">NAEGRDRAFT_56484</name>
</gene>
<feature type="region of interest" description="Disordered" evidence="1">
    <location>
        <begin position="382"/>
        <end position="416"/>
    </location>
</feature>
<reference evidence="2 3" key="1">
    <citation type="journal article" date="2010" name="Cell">
        <title>The genome of Naegleria gruberi illuminates early eukaryotic versatility.</title>
        <authorList>
            <person name="Fritz-Laylin L.K."/>
            <person name="Prochnik S.E."/>
            <person name="Ginger M.L."/>
            <person name="Dacks J.B."/>
            <person name="Carpenter M.L."/>
            <person name="Field M.C."/>
            <person name="Kuo A."/>
            <person name="Paredez A."/>
            <person name="Chapman J."/>
            <person name="Pham J."/>
            <person name="Shu S."/>
            <person name="Neupane R."/>
            <person name="Cipriano M."/>
            <person name="Mancuso J."/>
            <person name="Tu H."/>
            <person name="Salamov A."/>
            <person name="Lindquist E."/>
            <person name="Shapiro H."/>
            <person name="Lucas S."/>
            <person name="Grigoriev I.V."/>
            <person name="Cande W.Z."/>
            <person name="Fulton C."/>
            <person name="Rokhsar D.S."/>
            <person name="Dawson S.C."/>
        </authorList>
    </citation>
    <scope>NUCLEOTIDE SEQUENCE [LARGE SCALE GENOMIC DNA]</scope>
    <source>
        <strain evidence="2 3">NEG-M</strain>
    </source>
</reference>
<feature type="compositionally biased region" description="Basic and acidic residues" evidence="1">
    <location>
        <begin position="24"/>
        <end position="45"/>
    </location>
</feature>
<dbReference type="Proteomes" id="UP000006671">
    <property type="component" value="Unassembled WGS sequence"/>
</dbReference>
<dbReference type="AlphaFoldDB" id="D2UY31"/>
<feature type="compositionally biased region" description="Basic and acidic residues" evidence="1">
    <location>
        <begin position="382"/>
        <end position="391"/>
    </location>
</feature>
<dbReference type="VEuPathDB" id="AmoebaDB:NAEGRDRAFT_56484"/>
<protein>
    <submittedName>
        <fullName evidence="2">Predicted protein</fullName>
    </submittedName>
</protein>
<dbReference type="OrthoDB" id="10419810at2759"/>
<accession>D2UY31</accession>
<feature type="compositionally biased region" description="Basic and acidic residues" evidence="1">
    <location>
        <begin position="82"/>
        <end position="93"/>
    </location>
</feature>
<evidence type="ECO:0000256" key="1">
    <source>
        <dbReference type="SAM" id="MobiDB-lite"/>
    </source>
</evidence>
<sequence>MSGISAFLGQGGSKPTFIPSNNYRGEKPSNRHSEKSSDHSGDHHGVSFGGSYIKHISENDRPMRRRDYNNRDSNYRGNNRGGKRDFNNRGRDYRKDFYGGYYKREDEFGSKSLPEEKDEESKAEEEALALKLAEQDESLQAIGSEFFIPVEQEYDMFLKKLVNWKNDSHSISQKMNDGAQLKQFREYDEEASQQTKDLMLQIFKSNSQTQAPKSICATTDRELTSTFKNSVSDIQEDVARGRNKNYGLLDKTILHYEDIMYSLWKAPLVTDRKSEKDTESTLEEDSFAKFHEEFERENNEKKEIDTFSKFADELFEKCTDLYRIAEKAPLFDVTQDEQMQEAIQSVIDTSKKSVYKNTDGPHDAGHLFFAVSDLLGRKDEREYASDRKADKSLTNNNPKRSRDDYESEEENLEEDRQVKATTTFELLGDRFRLLPEIHKYENYLKRSMGVTGLDYNGKTSLNNRKKQIRLDSSVAMRHEWMDKEPKETAKLATPHTHLSKMVLSLSEKCKQVVDSLLY</sequence>
<dbReference type="InParanoid" id="D2UY31"/>
<evidence type="ECO:0000313" key="2">
    <source>
        <dbReference type="EMBL" id="EFC50401.1"/>
    </source>
</evidence>
<dbReference type="OMA" id="NWKNDSH"/>
<organism evidence="3">
    <name type="scientific">Naegleria gruberi</name>
    <name type="common">Amoeba</name>
    <dbReference type="NCBI Taxonomy" id="5762"/>
    <lineage>
        <taxon>Eukaryota</taxon>
        <taxon>Discoba</taxon>
        <taxon>Heterolobosea</taxon>
        <taxon>Tetramitia</taxon>
        <taxon>Eutetramitia</taxon>
        <taxon>Vahlkampfiidae</taxon>
        <taxon>Naegleria</taxon>
    </lineage>
</organism>